<dbReference type="EMBL" id="JARFYN010000093">
    <property type="protein sequence ID" value="MDL2410615.1"/>
    <property type="molecule type" value="Genomic_DNA"/>
</dbReference>
<dbReference type="InterPro" id="IPR029063">
    <property type="entry name" value="SAM-dependent_MTases_sf"/>
</dbReference>
<keyword evidence="2" id="KW-0489">Methyltransferase</keyword>
<keyword evidence="2" id="KW-0808">Transferase</keyword>
<dbReference type="SUPFAM" id="SSF53335">
    <property type="entry name" value="S-adenosyl-L-methionine-dependent methyltransferases"/>
    <property type="match status" value="1"/>
</dbReference>
<comment type="caution">
    <text evidence="2">The sequence shown here is derived from an EMBL/GenBank/DDBJ whole genome shotgun (WGS) entry which is preliminary data.</text>
</comment>
<dbReference type="GO" id="GO:0032259">
    <property type="term" value="P:methylation"/>
    <property type="evidence" value="ECO:0007669"/>
    <property type="project" value="UniProtKB-KW"/>
</dbReference>
<dbReference type="Pfam" id="PF08241">
    <property type="entry name" value="Methyltransf_11"/>
    <property type="match status" value="1"/>
</dbReference>
<feature type="domain" description="Methyltransferase type 11" evidence="1">
    <location>
        <begin position="92"/>
        <end position="183"/>
    </location>
</feature>
<accession>A0ABT7KRE7</accession>
<evidence type="ECO:0000259" key="1">
    <source>
        <dbReference type="Pfam" id="PF08241"/>
    </source>
</evidence>
<dbReference type="RefSeq" id="WP_285884535.1">
    <property type="nucleotide sequence ID" value="NZ_JARFYN010000093.1"/>
</dbReference>
<gene>
    <name evidence="2" type="ORF">PY650_34605</name>
</gene>
<organism evidence="2 3">
    <name type="scientific">Rhizobium calliandrae</name>
    <dbReference type="NCBI Taxonomy" id="1312182"/>
    <lineage>
        <taxon>Bacteria</taxon>
        <taxon>Pseudomonadati</taxon>
        <taxon>Pseudomonadota</taxon>
        <taxon>Alphaproteobacteria</taxon>
        <taxon>Hyphomicrobiales</taxon>
        <taxon>Rhizobiaceae</taxon>
        <taxon>Rhizobium/Agrobacterium group</taxon>
        <taxon>Rhizobium</taxon>
    </lineage>
</organism>
<evidence type="ECO:0000313" key="2">
    <source>
        <dbReference type="EMBL" id="MDL2410615.1"/>
    </source>
</evidence>
<evidence type="ECO:0000313" key="3">
    <source>
        <dbReference type="Proteomes" id="UP001172630"/>
    </source>
</evidence>
<dbReference type="CDD" id="cd02440">
    <property type="entry name" value="AdoMet_MTases"/>
    <property type="match status" value="1"/>
</dbReference>
<protein>
    <submittedName>
        <fullName evidence="2">Methyltransferase domain-containing protein</fullName>
    </submittedName>
</protein>
<keyword evidence="3" id="KW-1185">Reference proteome</keyword>
<dbReference type="GO" id="GO:0008168">
    <property type="term" value="F:methyltransferase activity"/>
    <property type="evidence" value="ECO:0007669"/>
    <property type="project" value="UniProtKB-KW"/>
</dbReference>
<reference evidence="2" key="1">
    <citation type="submission" date="2023-06" db="EMBL/GenBank/DDBJ databases">
        <title>Phylogenetic Diversity of Rhizobium strains.</title>
        <authorList>
            <person name="Moura F.T."/>
            <person name="Helene L.C.F."/>
            <person name="Hungria M."/>
        </authorList>
    </citation>
    <scope>NUCLEOTIDE SEQUENCE</scope>
    <source>
        <strain evidence="2">CCGE524</strain>
    </source>
</reference>
<name>A0ABT7KRE7_9HYPH</name>
<dbReference type="Proteomes" id="UP001172630">
    <property type="component" value="Unassembled WGS sequence"/>
</dbReference>
<proteinExistence type="predicted"/>
<dbReference type="InterPro" id="IPR013216">
    <property type="entry name" value="Methyltransf_11"/>
</dbReference>
<sequence>MLRSALKPVTHAIRSVMGTNGLAQRVSDLELTVRQFGAAIHASPTLSLPADGTASATTTSTPSLDVNYLLHNSRGALLRGMPSGAQRLLSAGCAGKWYFDWVEETYGRVAEHLGIEYYMPKPEGLADNVTWITNTASDMSAVKSASCDLVFSGQNLEHLWPEEVSGFILEAARVLRSGGHLVVDSPNRLLTAPLNWSHPEHTIELTIEEVTALMRLAGFEITAAYGIWLCRDSRTGEVLPFDPNQPTPGWSIIERLIIARDRPDDSFIWWVEGVRSDRTPDAAATHSMMADLFRSHWPERVQRLVVPAGRELRQSSEGEWIEACAGEVGIVMHGPYMPLRAGRYRVTWQIQSPASTELPIAICDVVALGLAEPIAFQEVHTGDSRISLEIELPDTTFGLEFRCASTGGAAFAVLRKIELEEHIA</sequence>
<dbReference type="Gene3D" id="3.40.50.150">
    <property type="entry name" value="Vaccinia Virus protein VP39"/>
    <property type="match status" value="1"/>
</dbReference>